<feature type="compositionally biased region" description="Basic and acidic residues" evidence="4">
    <location>
        <begin position="1227"/>
        <end position="1236"/>
    </location>
</feature>
<dbReference type="RefSeq" id="WP_145419289.1">
    <property type="nucleotide sequence ID" value="NZ_CP036526.1"/>
</dbReference>
<keyword evidence="2" id="KW-0964">Secreted</keyword>
<evidence type="ECO:0000256" key="3">
    <source>
        <dbReference type="ARBA" id="ARBA00022729"/>
    </source>
</evidence>
<feature type="region of interest" description="Disordered" evidence="4">
    <location>
        <begin position="6"/>
        <end position="27"/>
    </location>
</feature>
<evidence type="ECO:0000256" key="2">
    <source>
        <dbReference type="ARBA" id="ARBA00022525"/>
    </source>
</evidence>
<evidence type="ECO:0000256" key="4">
    <source>
        <dbReference type="SAM" id="MobiDB-lite"/>
    </source>
</evidence>
<dbReference type="InterPro" id="IPR033764">
    <property type="entry name" value="Sdr_B"/>
</dbReference>
<name>A0A517NWJ1_9BACT</name>
<dbReference type="AlphaFoldDB" id="A0A517NWJ1"/>
<evidence type="ECO:0000313" key="8">
    <source>
        <dbReference type="Proteomes" id="UP000319817"/>
    </source>
</evidence>
<comment type="subcellular location">
    <subcellularLocation>
        <location evidence="1">Secreted</location>
    </subcellularLocation>
</comment>
<accession>A0A517NWJ1</accession>
<evidence type="ECO:0000259" key="6">
    <source>
        <dbReference type="Pfam" id="PF24346"/>
    </source>
</evidence>
<reference evidence="7 8" key="1">
    <citation type="submission" date="2019-02" db="EMBL/GenBank/DDBJ databases">
        <title>Deep-cultivation of Planctomycetes and their phenomic and genomic characterization uncovers novel biology.</title>
        <authorList>
            <person name="Wiegand S."/>
            <person name="Jogler M."/>
            <person name="Boedeker C."/>
            <person name="Pinto D."/>
            <person name="Vollmers J."/>
            <person name="Rivas-Marin E."/>
            <person name="Kohn T."/>
            <person name="Peeters S.H."/>
            <person name="Heuer A."/>
            <person name="Rast P."/>
            <person name="Oberbeckmann S."/>
            <person name="Bunk B."/>
            <person name="Jeske O."/>
            <person name="Meyerdierks A."/>
            <person name="Storesund J.E."/>
            <person name="Kallscheuer N."/>
            <person name="Luecker S."/>
            <person name="Lage O.M."/>
            <person name="Pohl T."/>
            <person name="Merkel B.J."/>
            <person name="Hornburger P."/>
            <person name="Mueller R.-W."/>
            <person name="Bruemmer F."/>
            <person name="Labrenz M."/>
            <person name="Spormann A.M."/>
            <person name="Op den Camp H."/>
            <person name="Overmann J."/>
            <person name="Amann R."/>
            <person name="Jetten M.S.M."/>
            <person name="Mascher T."/>
            <person name="Medema M.H."/>
            <person name="Devos D.P."/>
            <person name="Kaster A.-K."/>
            <person name="Ovreas L."/>
            <person name="Rohde M."/>
            <person name="Galperin M.Y."/>
            <person name="Jogler C."/>
        </authorList>
    </citation>
    <scope>NUCLEOTIDE SEQUENCE [LARGE SCALE GENOMIC DNA]</scope>
    <source>
        <strain evidence="7 8">K23_9</strain>
    </source>
</reference>
<dbReference type="SUPFAM" id="SSF117074">
    <property type="entry name" value="Hypothetical protein PA1324"/>
    <property type="match status" value="1"/>
</dbReference>
<evidence type="ECO:0000259" key="5">
    <source>
        <dbReference type="Pfam" id="PF17210"/>
    </source>
</evidence>
<dbReference type="InterPro" id="IPR013783">
    <property type="entry name" value="Ig-like_fold"/>
</dbReference>
<feature type="domain" description="SD-repeat containing protein B" evidence="5">
    <location>
        <begin position="48"/>
        <end position="113"/>
    </location>
</feature>
<dbReference type="EMBL" id="CP036526">
    <property type="protein sequence ID" value="QDT11456.1"/>
    <property type="molecule type" value="Genomic_DNA"/>
</dbReference>
<keyword evidence="8" id="KW-1185">Reference proteome</keyword>
<dbReference type="GO" id="GO:0005576">
    <property type="term" value="C:extracellular region"/>
    <property type="evidence" value="ECO:0007669"/>
    <property type="project" value="UniProtKB-SubCell"/>
</dbReference>
<feature type="domain" description="DUF7507" evidence="6">
    <location>
        <begin position="485"/>
        <end position="583"/>
    </location>
</feature>
<dbReference type="Proteomes" id="UP000319817">
    <property type="component" value="Chromosome"/>
</dbReference>
<dbReference type="Pfam" id="PF17210">
    <property type="entry name" value="SdrD_B"/>
    <property type="match status" value="1"/>
</dbReference>
<evidence type="ECO:0000256" key="1">
    <source>
        <dbReference type="ARBA" id="ARBA00004613"/>
    </source>
</evidence>
<sequence>MVWQRLTRRWKNDDQPNASKKKRRRRLSMESLAKRELLASDFGAITGTAYNDANDNGIFDAGEVALANVNISITGPVAASTTTNASGEYRFDDLTAGNYQVTQDPPAPTGFNPAPGESPRAITVTVGDAAGQSLITIDDFDGTTQTVDAVSTGTNPNSSSVGDAAVIGGTRDLFVTVTSATGSATVSSNPGSNPGFLEINPSSTAAATYLFTYDGDNDATTLTANGLSTDLTQGGNATAVQAVLGFDIDPASTANGTFGLTFHTDAANSTTYTFALPDTAGAPTAELLIRYNGAAELINGASTINAAISQTGAGADFTNIGAIQLALDSDGEAAVDGIIDFLRAIGPTEIVANFANDEITPLVNIEKSTNTIDADTGTGPLLGVGTTATFQYVVTNPGNTALGTVTVTDDQGVTPVLISGDTNSNNILETTETWIYEATATVTEGQYTNIGTVTGNPVDANGDDIAGLQDPTDTDPSNHFGARAEIDIEKSTNTVDADTGTGPQLGVGTTATFQYVVTNTGNVSLATVTVTDDQGVTPVLISGDTNSNNILETTETWIFEATATVTAGQYTNIGTTSGNPVDDTGADIANLADPTATDPSNHFGVAAGIQIEKDTNGVQADTGTGPQLIVGSTATFTYVVTNTGSTSLGSVAVTDDQGVAVTFVDGDTNSNGILETTETWNYTGTSVVTAGQYNNVGTVVGTPVDGTGTAIPGLTEINDTDPSAHFGVTASIQIEKDTNGSQADTGTGPQLAVGSTATFTYVVTNTGTASLGSVNVSDDQGVTVTFVSGDTNSNGILETTETWTYTGTRTVTAGQYNNIGTVTGNPVDGNGTDIAGATDVTDTDPSAHIGITPSIQIEKDTNGEQADTGTGPQLAVGSTATFTYVVTNPGTTPIGSVAVTDDQGVTITFVGGDTNSNNVLESTETWTYTGTRTVTAGQYNNIGTVTGTPVDANGTALPGVANVSDTDPSAHIGIAPEISLEKATNGQDADTATGPQLAVGSTATFTYVVTNPGATALGSVTLTDDQGVTTTLVSGDTNNNNILETTETWTFQGTTTVTVGQYTNIGTVSGNPVDANGNDLTGFANVTDTDPSNHIGVASTINIEKATNGQDSDAPTGQRLEVGSTATFSYVVTNTGLSLSNVVVVDDGGTSGVTTDDFTPTFNGGDTNNNGQLDQGESWLYSATRIVTLGQYTNVATVTADNPGGGNDLTDSDASNHLGITPGGQLSKRDFLASTT</sequence>
<protein>
    <submittedName>
        <fullName evidence="7">Uncharacterized protein</fullName>
    </submittedName>
</protein>
<keyword evidence="3" id="KW-0732">Signal</keyword>
<evidence type="ECO:0000313" key="7">
    <source>
        <dbReference type="EMBL" id="QDT11456.1"/>
    </source>
</evidence>
<dbReference type="Gene3D" id="2.60.40.10">
    <property type="entry name" value="Immunoglobulins"/>
    <property type="match status" value="1"/>
</dbReference>
<proteinExistence type="predicted"/>
<dbReference type="Pfam" id="PF24346">
    <property type="entry name" value="DUF7507"/>
    <property type="match status" value="2"/>
</dbReference>
<dbReference type="OrthoDB" id="218743at2"/>
<dbReference type="InterPro" id="IPR055354">
    <property type="entry name" value="DUF7507"/>
</dbReference>
<feature type="region of interest" description="Disordered" evidence="4">
    <location>
        <begin position="1201"/>
        <end position="1236"/>
    </location>
</feature>
<feature type="domain" description="DUF7507" evidence="6">
    <location>
        <begin position="730"/>
        <end position="830"/>
    </location>
</feature>
<gene>
    <name evidence="7" type="ORF">K239x_34540</name>
</gene>
<organism evidence="7 8">
    <name type="scientific">Stieleria marina</name>
    <dbReference type="NCBI Taxonomy" id="1930275"/>
    <lineage>
        <taxon>Bacteria</taxon>
        <taxon>Pseudomonadati</taxon>
        <taxon>Planctomycetota</taxon>
        <taxon>Planctomycetia</taxon>
        <taxon>Pirellulales</taxon>
        <taxon>Pirellulaceae</taxon>
        <taxon>Stieleria</taxon>
    </lineage>
</organism>